<protein>
    <submittedName>
        <fullName evidence="2">(northern house mosquito) hypothetical protein</fullName>
    </submittedName>
</protein>
<accession>A0A8D8GV71</accession>
<dbReference type="EMBL" id="HBUE01181625">
    <property type="protein sequence ID" value="CAG6520648.1"/>
    <property type="molecule type" value="Transcribed_RNA"/>
</dbReference>
<evidence type="ECO:0000313" key="2">
    <source>
        <dbReference type="EMBL" id="CAG6520648.1"/>
    </source>
</evidence>
<reference evidence="2" key="1">
    <citation type="submission" date="2021-05" db="EMBL/GenBank/DDBJ databases">
        <authorList>
            <person name="Alioto T."/>
            <person name="Alioto T."/>
            <person name="Gomez Garrido J."/>
        </authorList>
    </citation>
    <scope>NUCLEOTIDE SEQUENCE</scope>
</reference>
<evidence type="ECO:0000256" key="1">
    <source>
        <dbReference type="SAM" id="MobiDB-lite"/>
    </source>
</evidence>
<sequence>MGQAKAPRHTSGPQPVRVRSSVRLSDLLRAQDDPRNARHSAAAHDRRVPAGLCDLCRDLGNGLLLQPSLSACRILVQVHPQGPPRVVLAGGVVRHVLPSVGVYPERSDPDLHWTGHLQESSGDYCCLVSVCRGGHRCGPFRLSRSVFPLLKATRLSS</sequence>
<feature type="compositionally biased region" description="Basic and acidic residues" evidence="1">
    <location>
        <begin position="29"/>
        <end position="43"/>
    </location>
</feature>
<organism evidence="2">
    <name type="scientific">Culex pipiens</name>
    <name type="common">House mosquito</name>
    <dbReference type="NCBI Taxonomy" id="7175"/>
    <lineage>
        <taxon>Eukaryota</taxon>
        <taxon>Metazoa</taxon>
        <taxon>Ecdysozoa</taxon>
        <taxon>Arthropoda</taxon>
        <taxon>Hexapoda</taxon>
        <taxon>Insecta</taxon>
        <taxon>Pterygota</taxon>
        <taxon>Neoptera</taxon>
        <taxon>Endopterygota</taxon>
        <taxon>Diptera</taxon>
        <taxon>Nematocera</taxon>
        <taxon>Culicoidea</taxon>
        <taxon>Culicidae</taxon>
        <taxon>Culicinae</taxon>
        <taxon>Culicini</taxon>
        <taxon>Culex</taxon>
        <taxon>Culex</taxon>
    </lineage>
</organism>
<feature type="region of interest" description="Disordered" evidence="1">
    <location>
        <begin position="1"/>
        <end position="43"/>
    </location>
</feature>
<proteinExistence type="predicted"/>
<dbReference type="EMBL" id="HBUE01287234">
    <property type="protein sequence ID" value="CAG6572215.1"/>
    <property type="molecule type" value="Transcribed_RNA"/>
</dbReference>
<dbReference type="AlphaFoldDB" id="A0A8D8GV71"/>
<name>A0A8D8GV71_CULPI</name>